<keyword evidence="9 13" id="KW-0472">Membrane</keyword>
<dbReference type="KEGG" id="sarm:DVA86_16370"/>
<dbReference type="AlphaFoldDB" id="A0A345XQT3"/>
<dbReference type="EMBL" id="CP031320">
    <property type="protein sequence ID" value="AXK33999.1"/>
    <property type="molecule type" value="Genomic_DNA"/>
</dbReference>
<name>A0A345XQT3_9ACTN</name>
<dbReference type="GO" id="GO:0004129">
    <property type="term" value="F:cytochrome-c oxidase activity"/>
    <property type="evidence" value="ECO:0007669"/>
    <property type="project" value="UniProtKB-EC"/>
</dbReference>
<reference evidence="14 15" key="1">
    <citation type="submission" date="2018-07" db="EMBL/GenBank/DDBJ databases">
        <title>Draft genome of the type strain Streptomyces armeniacus ATCC 15676.</title>
        <authorList>
            <person name="Labana P."/>
            <person name="Gosse J.T."/>
            <person name="Boddy C.N."/>
        </authorList>
    </citation>
    <scope>NUCLEOTIDE SEQUENCE [LARGE SCALE GENOMIC DNA]</scope>
    <source>
        <strain evidence="14 15">ATCC 15676</strain>
    </source>
</reference>
<feature type="transmembrane region" description="Helical" evidence="13">
    <location>
        <begin position="33"/>
        <end position="54"/>
    </location>
</feature>
<comment type="subcellular location">
    <subcellularLocation>
        <location evidence="2">Cell membrane</location>
        <topology evidence="2">Multi-pass membrane protein</topology>
    </subcellularLocation>
</comment>
<comment type="similarity">
    <text evidence="3">Belongs to the cytochrome c oxidase bacterial subunit CtaF family.</text>
</comment>
<dbReference type="Pfam" id="PF12270">
    <property type="entry name" value="Cyt_c_ox_IV"/>
    <property type="match status" value="1"/>
</dbReference>
<evidence type="ECO:0000256" key="12">
    <source>
        <dbReference type="ARBA" id="ARBA00047816"/>
    </source>
</evidence>
<dbReference type="PIRSF" id="PIRSF017385">
    <property type="entry name" value="CtaF"/>
    <property type="match status" value="1"/>
</dbReference>
<evidence type="ECO:0000256" key="11">
    <source>
        <dbReference type="ARBA" id="ARBA00031401"/>
    </source>
</evidence>
<evidence type="ECO:0000313" key="14">
    <source>
        <dbReference type="EMBL" id="AXK33999.1"/>
    </source>
</evidence>
<protein>
    <recommendedName>
        <fullName evidence="4">cytochrome-c oxidase</fullName>
        <ecNumber evidence="4">7.1.1.9</ecNumber>
    </recommendedName>
    <alternativeName>
        <fullName evidence="11">Cytochrome aa3 subunit 4</fullName>
    </alternativeName>
    <alternativeName>
        <fullName evidence="10">Cytochrome c oxidase polypeptide IV</fullName>
    </alternativeName>
</protein>
<feature type="transmembrane region" description="Helical" evidence="13">
    <location>
        <begin position="86"/>
        <end position="114"/>
    </location>
</feature>
<dbReference type="GO" id="GO:0005886">
    <property type="term" value="C:plasma membrane"/>
    <property type="evidence" value="ECO:0007669"/>
    <property type="project" value="UniProtKB-SubCell"/>
</dbReference>
<keyword evidence="7" id="KW-1278">Translocase</keyword>
<dbReference type="GO" id="GO:0022900">
    <property type="term" value="P:electron transport chain"/>
    <property type="evidence" value="ECO:0007669"/>
    <property type="project" value="InterPro"/>
</dbReference>
<evidence type="ECO:0000256" key="9">
    <source>
        <dbReference type="ARBA" id="ARBA00023136"/>
    </source>
</evidence>
<evidence type="ECO:0000256" key="1">
    <source>
        <dbReference type="ARBA" id="ARBA00002536"/>
    </source>
</evidence>
<gene>
    <name evidence="14" type="ORF">DVA86_16370</name>
</gene>
<evidence type="ECO:0000256" key="8">
    <source>
        <dbReference type="ARBA" id="ARBA00022989"/>
    </source>
</evidence>
<keyword evidence="6 13" id="KW-0812">Transmembrane</keyword>
<evidence type="ECO:0000256" key="5">
    <source>
        <dbReference type="ARBA" id="ARBA00022475"/>
    </source>
</evidence>
<keyword evidence="8 13" id="KW-1133">Transmembrane helix</keyword>
<evidence type="ECO:0000256" key="10">
    <source>
        <dbReference type="ARBA" id="ARBA00031366"/>
    </source>
</evidence>
<dbReference type="Proteomes" id="UP000254425">
    <property type="component" value="Chromosome"/>
</dbReference>
<evidence type="ECO:0000256" key="7">
    <source>
        <dbReference type="ARBA" id="ARBA00022967"/>
    </source>
</evidence>
<proteinExistence type="inferred from homology"/>
<comment type="function">
    <text evidence="1">Part of cytochrome c oxidase, its function is unknown.</text>
</comment>
<dbReference type="RefSeq" id="WP_208879191.1">
    <property type="nucleotide sequence ID" value="NZ_CP031320.1"/>
</dbReference>
<evidence type="ECO:0000256" key="6">
    <source>
        <dbReference type="ARBA" id="ARBA00022692"/>
    </source>
</evidence>
<evidence type="ECO:0000313" key="15">
    <source>
        <dbReference type="Proteomes" id="UP000254425"/>
    </source>
</evidence>
<accession>A0A345XQT3</accession>
<keyword evidence="15" id="KW-1185">Reference proteome</keyword>
<evidence type="ECO:0000256" key="3">
    <source>
        <dbReference type="ARBA" id="ARBA00006870"/>
    </source>
</evidence>
<keyword evidence="5" id="KW-1003">Cell membrane</keyword>
<evidence type="ECO:0000256" key="4">
    <source>
        <dbReference type="ARBA" id="ARBA00012949"/>
    </source>
</evidence>
<dbReference type="InterPro" id="IPR021050">
    <property type="entry name" value="Cyt_c_oxidase_su4_actinobac"/>
</dbReference>
<organism evidence="14 15">
    <name type="scientific">Streptomyces armeniacus</name>
    <dbReference type="NCBI Taxonomy" id="83291"/>
    <lineage>
        <taxon>Bacteria</taxon>
        <taxon>Bacillati</taxon>
        <taxon>Actinomycetota</taxon>
        <taxon>Actinomycetes</taxon>
        <taxon>Kitasatosporales</taxon>
        <taxon>Streptomycetaceae</taxon>
        <taxon>Streptomyces</taxon>
    </lineage>
</organism>
<comment type="catalytic activity">
    <reaction evidence="12">
        <text>4 Fe(II)-[cytochrome c] + O2 + 8 H(+)(in) = 4 Fe(III)-[cytochrome c] + 2 H2O + 4 H(+)(out)</text>
        <dbReference type="Rhea" id="RHEA:11436"/>
        <dbReference type="Rhea" id="RHEA-COMP:10350"/>
        <dbReference type="Rhea" id="RHEA-COMP:14399"/>
        <dbReference type="ChEBI" id="CHEBI:15377"/>
        <dbReference type="ChEBI" id="CHEBI:15378"/>
        <dbReference type="ChEBI" id="CHEBI:15379"/>
        <dbReference type="ChEBI" id="CHEBI:29033"/>
        <dbReference type="ChEBI" id="CHEBI:29034"/>
        <dbReference type="EC" id="7.1.1.9"/>
    </reaction>
</comment>
<evidence type="ECO:0000256" key="13">
    <source>
        <dbReference type="SAM" id="Phobius"/>
    </source>
</evidence>
<sequence length="129" mass="13695">MKGEALLFAGVALFFAVTAGVYAWFSLEPAGTAALTVSCLMSALVAFFCWIQYARHGSRAQDRKGAAVGETTGHLDFFPPRSYAPVVTALAFAVLATGVVYGLWLFLIGFGLLAPGVAGFTFQYKDRGT</sequence>
<evidence type="ECO:0000256" key="2">
    <source>
        <dbReference type="ARBA" id="ARBA00004651"/>
    </source>
</evidence>
<dbReference type="EC" id="7.1.1.9" evidence="4"/>